<evidence type="ECO:0000313" key="3">
    <source>
        <dbReference type="Proteomes" id="UP000681414"/>
    </source>
</evidence>
<sequence>MGKGVIGIDIGGTNTVIGIFNDDLELLEKVSIPTLKPYFPEKTNNPEEFFDLIADKVNKLVKNNGYENKVACVGIGVPGKVNPNTGIVIRAVNLGYEEVPFALEMEKRLGVPVFIDNDVRNYTRGEALAGSGKGAENIICITLGTGMAAGVMVNGQMVTGSDFYAGELGHDQVSGVNYLCNCGKVGCLETIASASGISRLAQEAVQAEKETILKANDGTISSKDVYMACLQNDSVAIEIFEFVGKTLANKLLTATFLLNPEAIIIGGGAASAGEFILDPIQKVFENHYANSELPNLVIGSLGDSAGLIGSAHLAMAKCKIKD</sequence>
<comment type="caution">
    <text evidence="2">The sequence shown here is derived from an EMBL/GenBank/DDBJ whole genome shotgun (WGS) entry which is preliminary data.</text>
</comment>
<dbReference type="Pfam" id="PF00480">
    <property type="entry name" value="ROK"/>
    <property type="match status" value="1"/>
</dbReference>
<dbReference type="Proteomes" id="UP000681414">
    <property type="component" value="Unassembled WGS sequence"/>
</dbReference>
<keyword evidence="3" id="KW-1185">Reference proteome</keyword>
<name>A0A942TEC1_9BACI</name>
<dbReference type="AlphaFoldDB" id="A0A942TEC1"/>
<dbReference type="RefSeq" id="WP_213124034.1">
    <property type="nucleotide sequence ID" value="NZ_JAGYPG010000001.1"/>
</dbReference>
<organism evidence="2 3">
    <name type="scientific">Lederbergia citri</name>
    <dbReference type="NCBI Taxonomy" id="2833580"/>
    <lineage>
        <taxon>Bacteria</taxon>
        <taxon>Bacillati</taxon>
        <taxon>Bacillota</taxon>
        <taxon>Bacilli</taxon>
        <taxon>Bacillales</taxon>
        <taxon>Bacillaceae</taxon>
        <taxon>Lederbergia</taxon>
    </lineage>
</organism>
<dbReference type="InterPro" id="IPR000600">
    <property type="entry name" value="ROK"/>
</dbReference>
<gene>
    <name evidence="2" type="ORF">KHA97_07340</name>
</gene>
<reference evidence="2 3" key="1">
    <citation type="submission" date="2021-05" db="EMBL/GenBank/DDBJ databases">
        <title>Novel Bacillus species.</title>
        <authorList>
            <person name="Liu G."/>
        </authorList>
    </citation>
    <scope>NUCLEOTIDE SEQUENCE [LARGE SCALE GENOMIC DNA]</scope>
    <source>
        <strain evidence="3">FJAT-49780</strain>
    </source>
</reference>
<dbReference type="Gene3D" id="3.30.420.40">
    <property type="match status" value="2"/>
</dbReference>
<evidence type="ECO:0000313" key="2">
    <source>
        <dbReference type="EMBL" id="MBS4194889.1"/>
    </source>
</evidence>
<comment type="similarity">
    <text evidence="1">Belongs to the ROK (NagC/XylR) family.</text>
</comment>
<dbReference type="PANTHER" id="PTHR18964:SF149">
    <property type="entry name" value="BIFUNCTIONAL UDP-N-ACETYLGLUCOSAMINE 2-EPIMERASE_N-ACETYLMANNOSAMINE KINASE"/>
    <property type="match status" value="1"/>
</dbReference>
<dbReference type="InterPro" id="IPR043129">
    <property type="entry name" value="ATPase_NBD"/>
</dbReference>
<protein>
    <submittedName>
        <fullName evidence="2">ROK family protein</fullName>
    </submittedName>
</protein>
<dbReference type="SUPFAM" id="SSF53067">
    <property type="entry name" value="Actin-like ATPase domain"/>
    <property type="match status" value="1"/>
</dbReference>
<proteinExistence type="inferred from homology"/>
<accession>A0A942TEC1</accession>
<dbReference type="PANTHER" id="PTHR18964">
    <property type="entry name" value="ROK (REPRESSOR, ORF, KINASE) FAMILY"/>
    <property type="match status" value="1"/>
</dbReference>
<dbReference type="EMBL" id="JAGYPG010000001">
    <property type="protein sequence ID" value="MBS4194889.1"/>
    <property type="molecule type" value="Genomic_DNA"/>
</dbReference>
<evidence type="ECO:0000256" key="1">
    <source>
        <dbReference type="ARBA" id="ARBA00006479"/>
    </source>
</evidence>